<dbReference type="AlphaFoldDB" id="A0AAX6MAB2"/>
<dbReference type="GO" id="GO:0016791">
    <property type="term" value="F:phosphatase activity"/>
    <property type="evidence" value="ECO:0007669"/>
    <property type="project" value="UniProtKB-ARBA"/>
</dbReference>
<evidence type="ECO:0000313" key="3">
    <source>
        <dbReference type="Proteomes" id="UP001369815"/>
    </source>
</evidence>
<dbReference type="EMBL" id="JBANMG010000009">
    <property type="protein sequence ID" value="KAK6949356.1"/>
    <property type="molecule type" value="Genomic_DNA"/>
</dbReference>
<keyword evidence="3" id="KW-1185">Reference proteome</keyword>
<keyword evidence="1" id="KW-0378">Hydrolase</keyword>
<dbReference type="PRINTS" id="PR00413">
    <property type="entry name" value="HADHALOGNASE"/>
</dbReference>
<dbReference type="PANTHER" id="PTHR43316:SF9">
    <property type="entry name" value="ACID DEHALOGENASE, PUTATIVE (AFU_ORTHOLOGUE AFUA_6G14460)-RELATED"/>
    <property type="match status" value="1"/>
</dbReference>
<dbReference type="SFLD" id="SFLDS00003">
    <property type="entry name" value="Haloacid_Dehalogenase"/>
    <property type="match status" value="1"/>
</dbReference>
<evidence type="ECO:0000313" key="2">
    <source>
        <dbReference type="EMBL" id="KAK6949356.1"/>
    </source>
</evidence>
<accession>A0AAX6MAB2</accession>
<protein>
    <recommendedName>
        <fullName evidence="4">Haloacid dehalogenase</fullName>
    </recommendedName>
</protein>
<dbReference type="InterPro" id="IPR006439">
    <property type="entry name" value="HAD-SF_hydro_IA"/>
</dbReference>
<comment type="caution">
    <text evidence="2">The sequence shown here is derived from an EMBL/GenBank/DDBJ whole genome shotgun (WGS) entry which is preliminary data.</text>
</comment>
<proteinExistence type="predicted"/>
<dbReference type="InterPro" id="IPR051540">
    <property type="entry name" value="S-2-haloacid_dehalogenase"/>
</dbReference>
<evidence type="ECO:0000256" key="1">
    <source>
        <dbReference type="ARBA" id="ARBA00022801"/>
    </source>
</evidence>
<dbReference type="Proteomes" id="UP001369815">
    <property type="component" value="Unassembled WGS sequence"/>
</dbReference>
<evidence type="ECO:0008006" key="4">
    <source>
        <dbReference type="Google" id="ProtNLM"/>
    </source>
</evidence>
<dbReference type="PANTHER" id="PTHR43316">
    <property type="entry name" value="HYDROLASE, HALOACID DELAHOGENASE-RELATED"/>
    <property type="match status" value="1"/>
</dbReference>
<organism evidence="2 3">
    <name type="scientific">Daldinia eschscholtzii</name>
    <dbReference type="NCBI Taxonomy" id="292717"/>
    <lineage>
        <taxon>Eukaryota</taxon>
        <taxon>Fungi</taxon>
        <taxon>Dikarya</taxon>
        <taxon>Ascomycota</taxon>
        <taxon>Pezizomycotina</taxon>
        <taxon>Sordariomycetes</taxon>
        <taxon>Xylariomycetidae</taxon>
        <taxon>Xylariales</taxon>
        <taxon>Hypoxylaceae</taxon>
        <taxon>Daldinia</taxon>
    </lineage>
</organism>
<dbReference type="Pfam" id="PF00702">
    <property type="entry name" value="Hydrolase"/>
    <property type="match status" value="1"/>
</dbReference>
<name>A0AAX6MAB2_9PEZI</name>
<reference evidence="2 3" key="1">
    <citation type="journal article" date="2024" name="Front Chem Biol">
        <title>Unveiling the potential of Daldinia eschscholtzii MFLUCC 19-0629 through bioactivity and bioinformatics studies for enhanced sustainable agriculture production.</title>
        <authorList>
            <person name="Brooks S."/>
            <person name="Weaver J.A."/>
            <person name="Klomchit A."/>
            <person name="Alharthi S.A."/>
            <person name="Onlamun T."/>
            <person name="Nurani R."/>
            <person name="Vong T.K."/>
            <person name="Alberti F."/>
            <person name="Greco C."/>
        </authorList>
    </citation>
    <scope>NUCLEOTIDE SEQUENCE [LARGE SCALE GENOMIC DNA]</scope>
    <source>
        <strain evidence="2">MFLUCC 19-0629</strain>
    </source>
</reference>
<dbReference type="Gene3D" id="3.40.50.1000">
    <property type="entry name" value="HAD superfamily/HAD-like"/>
    <property type="match status" value="1"/>
</dbReference>
<sequence length="268" mass="29888">MASKSSKYPDLTGFKALSFDCYGTLIDWETGFLSTVKILTSQLPSSHPLNTDPPIEAMRRLNTLTRTYEENQPTLPYNEILAESITKFAREELKLPGLPDSIAEPFGNSPGTWVPFADTIPGLLKLQKYYKLAILSNVDNINITATVDQRLAPARFDAVYTAQDIGSYKPSHRNFEYLFEHARADLGVDRDKGELLHVARSLVADHVPAKELGLPSVWISRGGEREDARGVGGSYSELKDKVAFGWRFDTLGDFANEVERQFAAKQKS</sequence>
<dbReference type="SFLD" id="SFLDG01129">
    <property type="entry name" value="C1.5:_HAD__Beta-PGM__Phosphata"/>
    <property type="match status" value="1"/>
</dbReference>
<dbReference type="InterPro" id="IPR023214">
    <property type="entry name" value="HAD_sf"/>
</dbReference>
<dbReference type="InterPro" id="IPR036412">
    <property type="entry name" value="HAD-like_sf"/>
</dbReference>
<gene>
    <name evidence="2" type="ORF">Daesc_009431</name>
</gene>
<dbReference type="SUPFAM" id="SSF56784">
    <property type="entry name" value="HAD-like"/>
    <property type="match status" value="1"/>
</dbReference>
<dbReference type="Gene3D" id="1.10.150.750">
    <property type="match status" value="1"/>
</dbReference>